<reference evidence="11 12" key="1">
    <citation type="submission" date="2016-02" db="EMBL/GenBank/DDBJ databases">
        <title>Genome analysis of coral dinoflagellate symbionts highlights evolutionary adaptations to a symbiotic lifestyle.</title>
        <authorList>
            <person name="Aranda M."/>
            <person name="Li Y."/>
            <person name="Liew Y.J."/>
            <person name="Baumgarten S."/>
            <person name="Simakov O."/>
            <person name="Wilson M."/>
            <person name="Piel J."/>
            <person name="Ashoor H."/>
            <person name="Bougouffa S."/>
            <person name="Bajic V.B."/>
            <person name="Ryu T."/>
            <person name="Ravasi T."/>
            <person name="Bayer T."/>
            <person name="Micklem G."/>
            <person name="Kim H."/>
            <person name="Bhak J."/>
            <person name="Lajeunesse T.C."/>
            <person name="Voolstra C.R."/>
        </authorList>
    </citation>
    <scope>NUCLEOTIDE SEQUENCE [LARGE SCALE GENOMIC DNA]</scope>
    <source>
        <strain evidence="11 12">CCMP2467</strain>
    </source>
</reference>
<evidence type="ECO:0000256" key="6">
    <source>
        <dbReference type="ARBA" id="ARBA00023052"/>
    </source>
</evidence>
<keyword evidence="6" id="KW-0786">Thiamine pyrophosphate</keyword>
<keyword evidence="5" id="KW-0460">Magnesium</keyword>
<evidence type="ECO:0000256" key="8">
    <source>
        <dbReference type="SAM" id="Coils"/>
    </source>
</evidence>
<organism evidence="11 12">
    <name type="scientific">Symbiodinium microadriaticum</name>
    <name type="common">Dinoflagellate</name>
    <name type="synonym">Zooxanthella microadriatica</name>
    <dbReference type="NCBI Taxonomy" id="2951"/>
    <lineage>
        <taxon>Eukaryota</taxon>
        <taxon>Sar</taxon>
        <taxon>Alveolata</taxon>
        <taxon>Dinophyceae</taxon>
        <taxon>Suessiales</taxon>
        <taxon>Symbiodiniaceae</taxon>
        <taxon>Symbiodinium</taxon>
    </lineage>
</organism>
<evidence type="ECO:0000256" key="4">
    <source>
        <dbReference type="ARBA" id="ARBA00022793"/>
    </source>
</evidence>
<keyword evidence="8" id="KW-0175">Coiled coil</keyword>
<comment type="caution">
    <text evidence="11">The sequence shown here is derived from an EMBL/GenBank/DDBJ whole genome shotgun (WGS) entry which is preliminary data.</text>
</comment>
<evidence type="ECO:0000256" key="9">
    <source>
        <dbReference type="SAM" id="MobiDB-lite"/>
    </source>
</evidence>
<dbReference type="Pfam" id="PF02775">
    <property type="entry name" value="TPP_enzyme_C"/>
    <property type="match status" value="1"/>
</dbReference>
<dbReference type="GO" id="GO:0000287">
    <property type="term" value="F:magnesium ion binding"/>
    <property type="evidence" value="ECO:0007669"/>
    <property type="project" value="InterPro"/>
</dbReference>
<proteinExistence type="inferred from homology"/>
<keyword evidence="3" id="KW-0479">Metal-binding</keyword>
<keyword evidence="11" id="KW-0670">Pyruvate</keyword>
<dbReference type="PROSITE" id="PS00187">
    <property type="entry name" value="TPP_ENZYMES"/>
    <property type="match status" value="1"/>
</dbReference>
<dbReference type="Proteomes" id="UP000186817">
    <property type="component" value="Unassembled WGS sequence"/>
</dbReference>
<keyword evidence="7" id="KW-0456">Lyase</keyword>
<dbReference type="InterPro" id="IPR012110">
    <property type="entry name" value="PDC/IPDC-like"/>
</dbReference>
<evidence type="ECO:0000256" key="1">
    <source>
        <dbReference type="ARBA" id="ARBA00001964"/>
    </source>
</evidence>
<dbReference type="OrthoDB" id="3970464at2759"/>
<dbReference type="PANTHER" id="PTHR43452:SF30">
    <property type="entry name" value="PYRUVATE DECARBOXYLASE ISOZYME 1-RELATED"/>
    <property type="match status" value="1"/>
</dbReference>
<feature type="domain" description="Thiamine pyrophosphate enzyme TPP-binding" evidence="10">
    <location>
        <begin position="670"/>
        <end position="748"/>
    </location>
</feature>
<evidence type="ECO:0000313" key="11">
    <source>
        <dbReference type="EMBL" id="OLQ03683.1"/>
    </source>
</evidence>
<feature type="coiled-coil region" evidence="8">
    <location>
        <begin position="4"/>
        <end position="38"/>
    </location>
</feature>
<comment type="similarity">
    <text evidence="2">Belongs to the TPP enzyme family.</text>
</comment>
<sequence>MLQEASLKQRIAEVEAREKALLQRIASLEKDNREMAESWSKMIVTTERESGFRHVELELRKRESSLSVRIDELLAEQEDREATLAEMRSRALNDYGGEAHVAARLDALTREQNEEKQALLAKVKDAEERLLQERARHEEVENLGGILLHDLGKRLDWATEPLACTGTSPAGVRKGRWGRDQKVSRNDWGEDGLKRLKRLRHSSELQVRGFAEKWDMPIEQALWRIEKAGLVSWAHGCVMDIFERLTTEQQKLVMRRIPLKTTGFDAERRFHYDERTANQSTVSAQLRRLGLGKEQEQEPEWRQEQEQNQEQDEEQCDQIASDGWVYPIHVAARLADVEAMFVNGCPSLTDIMRNWANLKFVYEGLRQKSGGSGCARAGLSNGMDFTKVISDGYASGESTCSTDTGVCCCLAWRLPKSAQASIRKEQLRSLHLEIASFRELVGATQIEVSATAGALQCKDSRHLAISAEDVALRLGQLRRLNYQPPSSDEQALRKVVEQVAHAVNSAGKVGVLVGVFVDRDGLQQVVEDMLTTSRLLPRGVSPQPVLDATEGADILLTLGMPRTEFNLGFLTHDFKEDRMIELGHDTANVMGEEVHGVYLRHLLPLLAQKISPRAEEVFEDTFPFTYTKQREVPENRPLTVDFMYPQLAHFVQEGDIVTGNTGGYINMSRMRLKKGNTTVGPTNWASLGSVFPISIGMAFAAPERRIVCLDGDGSFQMTGSELCTLLRHNLNFLLIILNNAGYTAERAIHPDRDDSYNDIHVWNYHLLPQALGGRPDSNGVDAHTEAQFVDALSSYCGKGLQVVNARLDKNDMPSFFIEMSEEGLCGALCGDVQMARDEIALASDPAIELIVGMHTGGLDIVHLPGGQYLEANTGN</sequence>
<name>A0A1Q9E8D7_SYMMI</name>
<feature type="coiled-coil region" evidence="8">
    <location>
        <begin position="70"/>
        <end position="143"/>
    </location>
</feature>
<evidence type="ECO:0000259" key="10">
    <source>
        <dbReference type="Pfam" id="PF02775"/>
    </source>
</evidence>
<evidence type="ECO:0000256" key="3">
    <source>
        <dbReference type="ARBA" id="ARBA00022723"/>
    </source>
</evidence>
<dbReference type="SUPFAM" id="SSF52518">
    <property type="entry name" value="Thiamin diphosphate-binding fold (THDP-binding)"/>
    <property type="match status" value="1"/>
</dbReference>
<dbReference type="InterPro" id="IPR011766">
    <property type="entry name" value="TPP_enzyme_TPP-bd"/>
</dbReference>
<dbReference type="GO" id="GO:0004737">
    <property type="term" value="F:pyruvate decarboxylase activity"/>
    <property type="evidence" value="ECO:0007669"/>
    <property type="project" value="TreeGrafter"/>
</dbReference>
<protein>
    <submittedName>
        <fullName evidence="11">Pyruvate decarboxylase isozyme 1</fullName>
    </submittedName>
</protein>
<dbReference type="SUPFAM" id="SSF52467">
    <property type="entry name" value="DHS-like NAD/FAD-binding domain"/>
    <property type="match status" value="1"/>
</dbReference>
<feature type="region of interest" description="Disordered" evidence="9">
    <location>
        <begin position="292"/>
        <end position="316"/>
    </location>
</feature>
<accession>A0A1Q9E8D7</accession>
<dbReference type="InterPro" id="IPR029061">
    <property type="entry name" value="THDP-binding"/>
</dbReference>
<evidence type="ECO:0000256" key="5">
    <source>
        <dbReference type="ARBA" id="ARBA00022842"/>
    </source>
</evidence>
<dbReference type="GO" id="GO:0005829">
    <property type="term" value="C:cytosol"/>
    <property type="evidence" value="ECO:0007669"/>
    <property type="project" value="TreeGrafter"/>
</dbReference>
<gene>
    <name evidence="11" type="primary">PDC1</name>
    <name evidence="11" type="ORF">AK812_SmicGene13350</name>
</gene>
<feature type="compositionally biased region" description="Acidic residues" evidence="9">
    <location>
        <begin position="307"/>
        <end position="316"/>
    </location>
</feature>
<dbReference type="AlphaFoldDB" id="A0A1Q9E8D7"/>
<dbReference type="GO" id="GO:0000949">
    <property type="term" value="P:aromatic amino acid family catabolic process to alcohol via Ehrlich pathway"/>
    <property type="evidence" value="ECO:0007669"/>
    <property type="project" value="TreeGrafter"/>
</dbReference>
<dbReference type="Gene3D" id="3.40.50.970">
    <property type="match status" value="1"/>
</dbReference>
<dbReference type="EMBL" id="LSRX01000230">
    <property type="protein sequence ID" value="OLQ03683.1"/>
    <property type="molecule type" value="Genomic_DNA"/>
</dbReference>
<evidence type="ECO:0000256" key="2">
    <source>
        <dbReference type="ARBA" id="ARBA00007812"/>
    </source>
</evidence>
<keyword evidence="12" id="KW-1185">Reference proteome</keyword>
<evidence type="ECO:0000256" key="7">
    <source>
        <dbReference type="ARBA" id="ARBA00023239"/>
    </source>
</evidence>
<comment type="cofactor">
    <cofactor evidence="1">
        <name>thiamine diphosphate</name>
        <dbReference type="ChEBI" id="CHEBI:58937"/>
    </cofactor>
</comment>
<dbReference type="Gene3D" id="3.40.50.1220">
    <property type="entry name" value="TPP-binding domain"/>
    <property type="match status" value="1"/>
</dbReference>
<dbReference type="PANTHER" id="PTHR43452">
    <property type="entry name" value="PYRUVATE DECARBOXYLASE"/>
    <property type="match status" value="1"/>
</dbReference>
<dbReference type="GO" id="GO:0030976">
    <property type="term" value="F:thiamine pyrophosphate binding"/>
    <property type="evidence" value="ECO:0007669"/>
    <property type="project" value="InterPro"/>
</dbReference>
<keyword evidence="4" id="KW-0210">Decarboxylase</keyword>
<feature type="compositionally biased region" description="Basic and acidic residues" evidence="9">
    <location>
        <begin position="292"/>
        <end position="305"/>
    </location>
</feature>
<evidence type="ECO:0000313" key="12">
    <source>
        <dbReference type="Proteomes" id="UP000186817"/>
    </source>
</evidence>
<dbReference type="InterPro" id="IPR000399">
    <property type="entry name" value="TPP-bd_CS"/>
</dbReference>
<dbReference type="InterPro" id="IPR029035">
    <property type="entry name" value="DHS-like_NAD/FAD-binding_dom"/>
</dbReference>